<dbReference type="RefSeq" id="WP_066191810.1">
    <property type="nucleotide sequence ID" value="NZ_JARMMB010000007.1"/>
</dbReference>
<keyword evidence="6" id="KW-1185">Reference proteome</keyword>
<evidence type="ECO:0000259" key="4">
    <source>
        <dbReference type="PROSITE" id="PS51781"/>
    </source>
</evidence>
<proteinExistence type="predicted"/>
<dbReference type="GO" id="GO:0008745">
    <property type="term" value="F:N-acetylmuramoyl-L-alanine amidase activity"/>
    <property type="evidence" value="ECO:0007669"/>
    <property type="project" value="InterPro"/>
</dbReference>
<dbReference type="InterPro" id="IPR002508">
    <property type="entry name" value="MurNAc-LAA_cat"/>
</dbReference>
<dbReference type="Gene3D" id="2.30.30.40">
    <property type="entry name" value="SH3 Domains"/>
    <property type="match status" value="5"/>
</dbReference>
<dbReference type="InterPro" id="IPR052354">
    <property type="entry name" value="Cell_Wall_Dynamics_Protein"/>
</dbReference>
<dbReference type="InterPro" id="IPR003646">
    <property type="entry name" value="SH3-like_bac-type"/>
</dbReference>
<evidence type="ECO:0000313" key="5">
    <source>
        <dbReference type="EMBL" id="PKG29194.1"/>
    </source>
</evidence>
<feature type="compositionally biased region" description="Polar residues" evidence="3">
    <location>
        <begin position="190"/>
        <end position="203"/>
    </location>
</feature>
<dbReference type="CDD" id="cd02696">
    <property type="entry name" value="MurNAc-LAA"/>
    <property type="match status" value="1"/>
</dbReference>
<dbReference type="Pfam" id="PF01520">
    <property type="entry name" value="Amidase_3"/>
    <property type="match status" value="1"/>
</dbReference>
<dbReference type="PANTHER" id="PTHR34408:SF1">
    <property type="entry name" value="GLYCOSYL HYDROLASE FAMILY 19 DOMAIN-CONTAINING PROTEIN HI_1415"/>
    <property type="match status" value="1"/>
</dbReference>
<dbReference type="PIRSF" id="PIRSF037846">
    <property type="entry name" value="Autolysin_YrvJ_prd"/>
    <property type="match status" value="1"/>
</dbReference>
<accession>A0A2N0ZI75</accession>
<feature type="domain" description="SH3b" evidence="4">
    <location>
        <begin position="189"/>
        <end position="251"/>
    </location>
</feature>
<dbReference type="SUPFAM" id="SSF50044">
    <property type="entry name" value="SH3-domain"/>
    <property type="match status" value="1"/>
</dbReference>
<comment type="caution">
    <text evidence="5">The sequence shown here is derived from an EMBL/GenBank/DDBJ whole genome shotgun (WGS) entry which is preliminary data.</text>
</comment>
<dbReference type="InterPro" id="IPR036028">
    <property type="entry name" value="SH3-like_dom_sf"/>
</dbReference>
<organism evidence="5 6">
    <name type="scientific">Cytobacillus horneckiae</name>
    <dbReference type="NCBI Taxonomy" id="549687"/>
    <lineage>
        <taxon>Bacteria</taxon>
        <taxon>Bacillati</taxon>
        <taxon>Bacillota</taxon>
        <taxon>Bacilli</taxon>
        <taxon>Bacillales</taxon>
        <taxon>Bacillaceae</taxon>
        <taxon>Cytobacillus</taxon>
    </lineage>
</organism>
<sequence>MLRRKNLIIVLCFILLASIVFPFEKAMADGQKVKIGTDSLNVRTGPGLSYPVLGMAQKGESFTMISKQDEWIEIDFGSGQKGWVADWLVVPDNGESETAIEQKTEPVTTTNNHATVTTDGLRVRGGPSTEHRVLGLIEKNKEYRIVSQQGGWVELETQYGNGWVSSEFLNFTSSSAPSQQSSSKPKSAVKSGTITTNSLNIRSEPSQGSALLGKFAKGDKVEIISQQNDWTEISYNGASAWISSQYVQAQSSEAKNSKKTKASGGSGKITATSLNVRETPSLNGKNIGTVSQGQTFSIIEEQNNWAKIEYESGVYGWVAGWFLEKDGQESTQSSAEKPAAGKKITILQNGSNVRQEANTSSQVIERANQGDVFEVVSYENDWYEIKLSGGKTGFIAGWIVSSGKTSPNVGNPGSGLPLQNKTIVLDPGHGGRDNGTTGASGTLEKTVTMATAELLASKLKAAGANVVFTRQQDTYVPLQSRVSSSHMHNADAFLSIHYDSIDDRSVRGMTTYYYHDYQQELAADVHSSTIAKINIPDRGHRQGDYFVIRENNRKAILLELGYLSNPAEEMIVSSPQYQEAVATGIFQGLARHFSK</sequence>
<dbReference type="Gene3D" id="3.40.630.40">
    <property type="entry name" value="Zn-dependent exopeptidases"/>
    <property type="match status" value="1"/>
</dbReference>
<protein>
    <submittedName>
        <fullName evidence="5">N-acetylmuramoyl-L-alanine amidase</fullName>
    </submittedName>
</protein>
<gene>
    <name evidence="5" type="ORF">CWS20_09370</name>
</gene>
<feature type="domain" description="SH3b" evidence="4">
    <location>
        <begin position="264"/>
        <end position="327"/>
    </location>
</feature>
<dbReference type="SMART" id="SM00646">
    <property type="entry name" value="Ami_3"/>
    <property type="match status" value="1"/>
</dbReference>
<feature type="domain" description="SH3b" evidence="4">
    <location>
        <begin position="28"/>
        <end position="93"/>
    </location>
</feature>
<dbReference type="PROSITE" id="PS51781">
    <property type="entry name" value="SH3B"/>
    <property type="match status" value="5"/>
</dbReference>
<dbReference type="Pfam" id="PF08239">
    <property type="entry name" value="SH3_3"/>
    <property type="match status" value="5"/>
</dbReference>
<reference evidence="5 6" key="1">
    <citation type="journal article" date="2010" name="Int. J. Syst. Evol. Microbiol.">
        <title>Bacillus horneckiae sp. nov., isolated from a spacecraft-assembly clean room.</title>
        <authorList>
            <person name="Vaishampayan P."/>
            <person name="Probst A."/>
            <person name="Krishnamurthi S."/>
            <person name="Ghosh S."/>
            <person name="Osman S."/>
            <person name="McDowall A."/>
            <person name="Ruckmani A."/>
            <person name="Mayilraj S."/>
            <person name="Venkateswaran K."/>
        </authorList>
    </citation>
    <scope>NUCLEOTIDE SEQUENCE [LARGE SCALE GENOMIC DNA]</scope>
    <source>
        <strain evidence="6">1PO1SC</strain>
    </source>
</reference>
<dbReference type="InterPro" id="IPR017293">
    <property type="entry name" value="N-acetylmuramoyl-L-ala_amidase"/>
</dbReference>
<evidence type="ECO:0000256" key="3">
    <source>
        <dbReference type="SAM" id="MobiDB-lite"/>
    </source>
</evidence>
<dbReference type="EMBL" id="PISD01000018">
    <property type="protein sequence ID" value="PKG29194.1"/>
    <property type="molecule type" value="Genomic_DNA"/>
</dbReference>
<feature type="compositionally biased region" description="Low complexity" evidence="3">
    <location>
        <begin position="174"/>
        <end position="188"/>
    </location>
</feature>
<dbReference type="SMART" id="SM00287">
    <property type="entry name" value="SH3b"/>
    <property type="match status" value="5"/>
</dbReference>
<evidence type="ECO:0000256" key="1">
    <source>
        <dbReference type="ARBA" id="ARBA00022801"/>
    </source>
</evidence>
<evidence type="ECO:0000256" key="2">
    <source>
        <dbReference type="ARBA" id="ARBA00023316"/>
    </source>
</evidence>
<keyword evidence="1" id="KW-0378">Hydrolase</keyword>
<dbReference type="Proteomes" id="UP000233343">
    <property type="component" value="Unassembled WGS sequence"/>
</dbReference>
<keyword evidence="2" id="KW-0961">Cell wall biogenesis/degradation</keyword>
<dbReference type="PANTHER" id="PTHR34408">
    <property type="entry name" value="FAMILY PROTEIN, PUTATIVE-RELATED"/>
    <property type="match status" value="1"/>
</dbReference>
<feature type="domain" description="SH3b" evidence="4">
    <location>
        <begin position="339"/>
        <end position="404"/>
    </location>
</feature>
<name>A0A2N0ZI75_9BACI</name>
<dbReference type="GO" id="GO:0009253">
    <property type="term" value="P:peptidoglycan catabolic process"/>
    <property type="evidence" value="ECO:0007669"/>
    <property type="project" value="InterPro"/>
</dbReference>
<feature type="region of interest" description="Disordered" evidence="3">
    <location>
        <begin position="174"/>
        <end position="203"/>
    </location>
</feature>
<dbReference type="GO" id="GO:0071555">
    <property type="term" value="P:cell wall organization"/>
    <property type="evidence" value="ECO:0007669"/>
    <property type="project" value="UniProtKB-KW"/>
</dbReference>
<dbReference type="AlphaFoldDB" id="A0A2N0ZI75"/>
<dbReference type="SUPFAM" id="SSF53187">
    <property type="entry name" value="Zn-dependent exopeptidases"/>
    <property type="match status" value="1"/>
</dbReference>
<feature type="domain" description="SH3b" evidence="4">
    <location>
        <begin position="111"/>
        <end position="173"/>
    </location>
</feature>
<evidence type="ECO:0000313" key="6">
    <source>
        <dbReference type="Proteomes" id="UP000233343"/>
    </source>
</evidence>